<reference evidence="10" key="1">
    <citation type="submission" date="2021-11" db="EMBL/GenBank/DDBJ databases">
        <title>Cultivation dependent microbiological survey of springs from the worlds oldest radium mine currently devoted to the extraction of radon-saturated water.</title>
        <authorList>
            <person name="Kapinusova G."/>
            <person name="Smrhova T."/>
            <person name="Strejcek M."/>
            <person name="Suman J."/>
            <person name="Jani K."/>
            <person name="Pajer P."/>
            <person name="Uhlik O."/>
        </authorList>
    </citation>
    <scope>NUCLEOTIDE SEQUENCE [LARGE SCALE GENOMIC DNA]</scope>
    <source>
        <strain evidence="10">J379</strain>
    </source>
</reference>
<dbReference type="InterPro" id="IPR007627">
    <property type="entry name" value="RNA_pol_sigma70_r2"/>
</dbReference>
<dbReference type="Pfam" id="PF04542">
    <property type="entry name" value="Sigma70_r2"/>
    <property type="match status" value="1"/>
</dbReference>
<evidence type="ECO:0000259" key="8">
    <source>
        <dbReference type="Pfam" id="PF08281"/>
    </source>
</evidence>
<dbReference type="Gene3D" id="1.10.1740.10">
    <property type="match status" value="1"/>
</dbReference>
<feature type="compositionally biased region" description="Basic and acidic residues" evidence="6">
    <location>
        <begin position="221"/>
        <end position="238"/>
    </location>
</feature>
<evidence type="ECO:0000313" key="10">
    <source>
        <dbReference type="Proteomes" id="UP001058860"/>
    </source>
</evidence>
<evidence type="ECO:0000256" key="5">
    <source>
        <dbReference type="ARBA" id="ARBA00023163"/>
    </source>
</evidence>
<dbReference type="InterPro" id="IPR036388">
    <property type="entry name" value="WH-like_DNA-bd_sf"/>
</dbReference>
<evidence type="ECO:0000256" key="6">
    <source>
        <dbReference type="SAM" id="MobiDB-lite"/>
    </source>
</evidence>
<feature type="domain" description="RNA polymerase sigma-70 region 2" evidence="7">
    <location>
        <begin position="33"/>
        <end position="93"/>
    </location>
</feature>
<sequence>MAGLLATALLRTQDDERLAALASAGHAGAFDVLVSRHARTLHAVARRVAGPDAADDVTQQALLRAWAAISGGAQVQHPSGWLHRIVRTTAIDAHHAMPDDTELPDDVAADLDLPAEVQQRIDVRQALALLAALPEEQRTAVLAAVQGRTSADVADELGMSEGAVRQLAYRARTGLRAAMTAVTPYPLAVWAAQRMGEGAAVAAEAVGARRQRAGRRAARQGRGDRGGVGCRDRGGHAA</sequence>
<evidence type="ECO:0000313" key="9">
    <source>
        <dbReference type="EMBL" id="UUY01556.1"/>
    </source>
</evidence>
<evidence type="ECO:0000259" key="7">
    <source>
        <dbReference type="Pfam" id="PF04542"/>
    </source>
</evidence>
<dbReference type="InterPro" id="IPR014284">
    <property type="entry name" value="RNA_pol_sigma-70_dom"/>
</dbReference>
<feature type="compositionally biased region" description="Basic residues" evidence="6">
    <location>
        <begin position="210"/>
        <end position="219"/>
    </location>
</feature>
<dbReference type="NCBIfam" id="TIGR02937">
    <property type="entry name" value="sigma70-ECF"/>
    <property type="match status" value="1"/>
</dbReference>
<evidence type="ECO:0000256" key="1">
    <source>
        <dbReference type="ARBA" id="ARBA00010641"/>
    </source>
</evidence>
<name>A0ABY5PA97_9ACTN</name>
<accession>A0ABY5PA97</accession>
<feature type="domain" description="RNA polymerase sigma factor 70 region 4 type 2" evidence="8">
    <location>
        <begin position="125"/>
        <end position="172"/>
    </location>
</feature>
<dbReference type="InterPro" id="IPR013324">
    <property type="entry name" value="RNA_pol_sigma_r3/r4-like"/>
</dbReference>
<keyword evidence="2" id="KW-0805">Transcription regulation</keyword>
<evidence type="ECO:0000256" key="4">
    <source>
        <dbReference type="ARBA" id="ARBA00023125"/>
    </source>
</evidence>
<dbReference type="EMBL" id="CP088295">
    <property type="protein sequence ID" value="UUY01556.1"/>
    <property type="molecule type" value="Genomic_DNA"/>
</dbReference>
<keyword evidence="4" id="KW-0238">DNA-binding</keyword>
<dbReference type="PANTHER" id="PTHR43133:SF8">
    <property type="entry name" value="RNA POLYMERASE SIGMA FACTOR HI_1459-RELATED"/>
    <property type="match status" value="1"/>
</dbReference>
<dbReference type="Pfam" id="PF08281">
    <property type="entry name" value="Sigma70_r4_2"/>
    <property type="match status" value="1"/>
</dbReference>
<proteinExistence type="inferred from homology"/>
<dbReference type="SUPFAM" id="SSF88946">
    <property type="entry name" value="Sigma2 domain of RNA polymerase sigma factors"/>
    <property type="match status" value="1"/>
</dbReference>
<evidence type="ECO:0000256" key="3">
    <source>
        <dbReference type="ARBA" id="ARBA00023082"/>
    </source>
</evidence>
<dbReference type="InterPro" id="IPR013325">
    <property type="entry name" value="RNA_pol_sigma_r2"/>
</dbReference>
<gene>
    <name evidence="9" type="ORF">LRS13_12505</name>
</gene>
<keyword evidence="5" id="KW-0804">Transcription</keyword>
<keyword evidence="10" id="KW-1185">Reference proteome</keyword>
<dbReference type="InterPro" id="IPR013249">
    <property type="entry name" value="RNA_pol_sigma70_r4_t2"/>
</dbReference>
<dbReference type="RefSeq" id="WP_353862112.1">
    <property type="nucleotide sequence ID" value="NZ_CP088295.1"/>
</dbReference>
<keyword evidence="3" id="KW-0731">Sigma factor</keyword>
<feature type="region of interest" description="Disordered" evidence="6">
    <location>
        <begin position="210"/>
        <end position="238"/>
    </location>
</feature>
<dbReference type="Gene3D" id="1.10.10.10">
    <property type="entry name" value="Winged helix-like DNA-binding domain superfamily/Winged helix DNA-binding domain"/>
    <property type="match status" value="1"/>
</dbReference>
<dbReference type="InterPro" id="IPR039425">
    <property type="entry name" value="RNA_pol_sigma-70-like"/>
</dbReference>
<protein>
    <submittedName>
        <fullName evidence="9">RNA polymerase sigma factor</fullName>
    </submittedName>
</protein>
<dbReference type="SUPFAM" id="SSF88659">
    <property type="entry name" value="Sigma3 and sigma4 domains of RNA polymerase sigma factors"/>
    <property type="match status" value="1"/>
</dbReference>
<dbReference type="PANTHER" id="PTHR43133">
    <property type="entry name" value="RNA POLYMERASE ECF-TYPE SIGMA FACTO"/>
    <property type="match status" value="1"/>
</dbReference>
<evidence type="ECO:0000256" key="2">
    <source>
        <dbReference type="ARBA" id="ARBA00023015"/>
    </source>
</evidence>
<comment type="similarity">
    <text evidence="1">Belongs to the sigma-70 factor family. ECF subfamily.</text>
</comment>
<organism evidence="9 10">
    <name type="scientific">Svornostia abyssi</name>
    <dbReference type="NCBI Taxonomy" id="2898438"/>
    <lineage>
        <taxon>Bacteria</taxon>
        <taxon>Bacillati</taxon>
        <taxon>Actinomycetota</taxon>
        <taxon>Thermoleophilia</taxon>
        <taxon>Solirubrobacterales</taxon>
        <taxon>Baekduiaceae</taxon>
        <taxon>Svornostia</taxon>
    </lineage>
</organism>
<dbReference type="Proteomes" id="UP001058860">
    <property type="component" value="Chromosome"/>
</dbReference>